<dbReference type="KEGG" id="bbh:BN112_2195"/>
<dbReference type="EMBL" id="HE965806">
    <property type="protein sequence ID" value="CCJ54112.1"/>
    <property type="molecule type" value="Genomic_DNA"/>
</dbReference>
<reference evidence="1 2" key="1">
    <citation type="journal article" date="2012" name="BMC Genomics">
        <title>Comparative genomics of the classical Bordetella subspecies: the evolution and exchange of virulence-associated diversity amongst closely related pathogens.</title>
        <authorList>
            <person name="Park J."/>
            <person name="Zhang Y."/>
            <person name="Buboltz A.M."/>
            <person name="Zhang X."/>
            <person name="Schuster S.C."/>
            <person name="Ahuja U."/>
            <person name="Liu M."/>
            <person name="Miller J.F."/>
            <person name="Sebaihia M."/>
            <person name="Bentley S.D."/>
            <person name="Parkhill J."/>
            <person name="Harvill E.T."/>
        </authorList>
    </citation>
    <scope>NUCLEOTIDE SEQUENCE [LARGE SCALE GENOMIC DNA]</scope>
    <source>
        <strain evidence="1 2">253</strain>
    </source>
</reference>
<sequence length="74" mass="8653">MFPEYRHVITRLKAEDPHFTALFQRHNELDQEIQNMEAGIVPASSGNIENLKKEKLRLKDKLYDILRAADRDSS</sequence>
<protein>
    <recommendedName>
        <fullName evidence="3">DUF465 domain-containing protein</fullName>
    </recommendedName>
</protein>
<dbReference type="GeneID" id="93202798"/>
<dbReference type="Gene3D" id="6.10.280.50">
    <property type="match status" value="1"/>
</dbReference>
<proteinExistence type="predicted"/>
<evidence type="ECO:0000313" key="1">
    <source>
        <dbReference type="EMBL" id="CCJ54112.1"/>
    </source>
</evidence>
<dbReference type="InterPro" id="IPR038444">
    <property type="entry name" value="DUF465_sf"/>
</dbReference>
<gene>
    <name evidence="1" type="ORF">BN112_2195</name>
</gene>
<dbReference type="InterPro" id="IPR007420">
    <property type="entry name" value="DUF465"/>
</dbReference>
<dbReference type="HOGENOM" id="CLU_165482_2_0_4"/>
<dbReference type="Proteomes" id="UP000007564">
    <property type="component" value="Chromosome"/>
</dbReference>
<name>A0A0C6P7L3_BORBO</name>
<accession>A0A0C6P7L3</accession>
<dbReference type="Pfam" id="PF04325">
    <property type="entry name" value="DUF465"/>
    <property type="match status" value="1"/>
</dbReference>
<dbReference type="AlphaFoldDB" id="A0A0C6P7L3"/>
<evidence type="ECO:0000313" key="2">
    <source>
        <dbReference type="Proteomes" id="UP000007564"/>
    </source>
</evidence>
<evidence type="ECO:0008006" key="3">
    <source>
        <dbReference type="Google" id="ProtNLM"/>
    </source>
</evidence>
<dbReference type="RefSeq" id="WP_003809185.1">
    <property type="nucleotide sequence ID" value="NC_019382.1"/>
</dbReference>
<organism evidence="1 2">
    <name type="scientific">Bordetella bronchiseptica 253</name>
    <dbReference type="NCBI Taxonomy" id="568707"/>
    <lineage>
        <taxon>Bacteria</taxon>
        <taxon>Pseudomonadati</taxon>
        <taxon>Pseudomonadota</taxon>
        <taxon>Betaproteobacteria</taxon>
        <taxon>Burkholderiales</taxon>
        <taxon>Alcaligenaceae</taxon>
        <taxon>Bordetella</taxon>
    </lineage>
</organism>
<dbReference type="OrthoDB" id="5616367at2"/>